<keyword evidence="4" id="KW-0450">Lipoyl</keyword>
<evidence type="ECO:0000259" key="6">
    <source>
        <dbReference type="PROSITE" id="PS50968"/>
    </source>
</evidence>
<dbReference type="InterPro" id="IPR023213">
    <property type="entry name" value="CAT-like_dom_sf"/>
</dbReference>
<dbReference type="InterPro" id="IPR011053">
    <property type="entry name" value="Single_hybrid_motif"/>
</dbReference>
<organism evidence="8">
    <name type="scientific">hydrothermal vent metagenome</name>
    <dbReference type="NCBI Taxonomy" id="652676"/>
    <lineage>
        <taxon>unclassified sequences</taxon>
        <taxon>metagenomes</taxon>
        <taxon>ecological metagenomes</taxon>
    </lineage>
</organism>
<evidence type="ECO:0000313" key="8">
    <source>
        <dbReference type="EMBL" id="VAV84449.1"/>
    </source>
</evidence>
<dbReference type="GO" id="GO:0043754">
    <property type="term" value="F:dihydrolipoamide branched chain acyltransferase activity"/>
    <property type="evidence" value="ECO:0007669"/>
    <property type="project" value="UniProtKB-EC"/>
</dbReference>
<evidence type="ECO:0000256" key="3">
    <source>
        <dbReference type="ARBA" id="ARBA00022679"/>
    </source>
</evidence>
<dbReference type="PROSITE" id="PS51826">
    <property type="entry name" value="PSBD"/>
    <property type="match status" value="1"/>
</dbReference>
<dbReference type="GO" id="GO:0016407">
    <property type="term" value="F:acetyltransferase activity"/>
    <property type="evidence" value="ECO:0007669"/>
    <property type="project" value="TreeGrafter"/>
</dbReference>
<dbReference type="AlphaFoldDB" id="A0A3B0QWE8"/>
<evidence type="ECO:0000256" key="5">
    <source>
        <dbReference type="ARBA" id="ARBA00023315"/>
    </source>
</evidence>
<dbReference type="PROSITE" id="PS00189">
    <property type="entry name" value="LIPOYL"/>
    <property type="match status" value="1"/>
</dbReference>
<dbReference type="PANTHER" id="PTHR43178">
    <property type="entry name" value="DIHYDROLIPOAMIDE ACETYLTRANSFERASE COMPONENT OF PYRUVATE DEHYDROGENASE COMPLEX"/>
    <property type="match status" value="1"/>
</dbReference>
<dbReference type="FunFam" id="3.30.559.10:FF:000007">
    <property type="entry name" value="Dihydrolipoamide acetyltransferase component of pyruvate dehydrogenase complex"/>
    <property type="match status" value="1"/>
</dbReference>
<keyword evidence="3 8" id="KW-0808">Transferase</keyword>
<dbReference type="InterPro" id="IPR050743">
    <property type="entry name" value="2-oxoacid_DH_E2_comp"/>
</dbReference>
<reference evidence="8" key="1">
    <citation type="submission" date="2018-06" db="EMBL/GenBank/DDBJ databases">
        <authorList>
            <person name="Zhirakovskaya E."/>
        </authorList>
    </citation>
    <scope>NUCLEOTIDE SEQUENCE</scope>
</reference>
<evidence type="ECO:0000256" key="1">
    <source>
        <dbReference type="ARBA" id="ARBA00001938"/>
    </source>
</evidence>
<dbReference type="PROSITE" id="PS50968">
    <property type="entry name" value="BIOTINYL_LIPOYL"/>
    <property type="match status" value="1"/>
</dbReference>
<dbReference type="SUPFAM" id="SSF51230">
    <property type="entry name" value="Single hybrid motif"/>
    <property type="match status" value="1"/>
</dbReference>
<dbReference type="EC" id="2.3.1.168" evidence="8"/>
<sequence length="408" mass="44528">MAFEFKLPDLGEGIAEGEIVKWRVKEGDLVEEHQVIVEIETDKAIVEVPTPKTGKVLKLNCSEGEVVDVGSTLITIELGSVAAAAEDPKAADVGVSSKAEPPAQEDTEEAVSVVGSLPTAEEFLATPLVRALAKKLGVDLARVDASGPGGRITEKDVRGAAEGRGETAVADDKYGLVERVQIRGVRRAIARNLIAATKNTAVVTGMDEADMTRLWDLRKREKDVAKERGVHLTFMPFFMKAAQHALRDHPHLNASVDEDRVEIIVKKYYNIGIAVDTPDGLMVSVVKDVDKKTILELAQEVQELGIKARERKIKLEELKGSSFTITNYGTFGGVYATPIINHPDVAILGTGKVKLRPWVVDGEIVPRRILPISFTFDHRVVDGREAASFMSKFIRYVEDPGLLFIESS</sequence>
<accession>A0A3B0QWE8</accession>
<feature type="domain" description="Lipoyl-binding" evidence="6">
    <location>
        <begin position="2"/>
        <end position="77"/>
    </location>
</feature>
<dbReference type="Pfam" id="PF00364">
    <property type="entry name" value="Biotin_lipoyl"/>
    <property type="match status" value="1"/>
</dbReference>
<comment type="cofactor">
    <cofactor evidence="1">
        <name>(R)-lipoate</name>
        <dbReference type="ChEBI" id="CHEBI:83088"/>
    </cofactor>
</comment>
<dbReference type="Pfam" id="PF00198">
    <property type="entry name" value="2-oxoacid_dh"/>
    <property type="match status" value="1"/>
</dbReference>
<dbReference type="GO" id="GO:0005737">
    <property type="term" value="C:cytoplasm"/>
    <property type="evidence" value="ECO:0007669"/>
    <property type="project" value="TreeGrafter"/>
</dbReference>
<dbReference type="CDD" id="cd06849">
    <property type="entry name" value="lipoyl_domain"/>
    <property type="match status" value="1"/>
</dbReference>
<dbReference type="Pfam" id="PF02817">
    <property type="entry name" value="E3_binding"/>
    <property type="match status" value="1"/>
</dbReference>
<dbReference type="InterPro" id="IPR036625">
    <property type="entry name" value="E3-bd_dom_sf"/>
</dbReference>
<dbReference type="EMBL" id="UOEA01000067">
    <property type="protein sequence ID" value="VAV84449.1"/>
    <property type="molecule type" value="Genomic_DNA"/>
</dbReference>
<dbReference type="Gene3D" id="2.40.50.100">
    <property type="match status" value="1"/>
</dbReference>
<gene>
    <name evidence="8" type="ORF">MNBD_DELTA01-1086</name>
</gene>
<dbReference type="PANTHER" id="PTHR43178:SF5">
    <property type="entry name" value="LIPOAMIDE ACYLTRANSFERASE COMPONENT OF BRANCHED-CHAIN ALPHA-KETO ACID DEHYDROGENASE COMPLEX, MITOCHONDRIAL"/>
    <property type="match status" value="1"/>
</dbReference>
<feature type="domain" description="Peripheral subunit-binding (PSBD)" evidence="7">
    <location>
        <begin position="124"/>
        <end position="161"/>
    </location>
</feature>
<dbReference type="SUPFAM" id="SSF47005">
    <property type="entry name" value="Peripheral subunit-binding domain of 2-oxo acid dehydrogenase complex"/>
    <property type="match status" value="1"/>
</dbReference>
<dbReference type="InterPro" id="IPR001078">
    <property type="entry name" value="2-oxoacid_DH_actylTfrase"/>
</dbReference>
<dbReference type="Gene3D" id="3.30.559.10">
    <property type="entry name" value="Chloramphenicol acetyltransferase-like domain"/>
    <property type="match status" value="1"/>
</dbReference>
<dbReference type="SUPFAM" id="SSF52777">
    <property type="entry name" value="CoA-dependent acyltransferases"/>
    <property type="match status" value="1"/>
</dbReference>
<dbReference type="InterPro" id="IPR003016">
    <property type="entry name" value="2-oxoA_DH_lipoyl-BS"/>
</dbReference>
<dbReference type="Gene3D" id="4.10.320.10">
    <property type="entry name" value="E3-binding domain"/>
    <property type="match status" value="1"/>
</dbReference>
<evidence type="ECO:0000256" key="2">
    <source>
        <dbReference type="ARBA" id="ARBA00007317"/>
    </source>
</evidence>
<dbReference type="GO" id="GO:0031405">
    <property type="term" value="F:lipoic acid binding"/>
    <property type="evidence" value="ECO:0007669"/>
    <property type="project" value="TreeGrafter"/>
</dbReference>
<name>A0A3B0QWE8_9ZZZZ</name>
<protein>
    <submittedName>
        <fullName evidence="8">Dihydrolipoamide acyltransferase component of branched-chain alpha-keto acid dehydrogenase complex</fullName>
        <ecNumber evidence="8">2.3.1.168</ecNumber>
    </submittedName>
</protein>
<proteinExistence type="inferred from homology"/>
<keyword evidence="5 8" id="KW-0012">Acyltransferase</keyword>
<comment type="similarity">
    <text evidence="2">Belongs to the 2-oxoacid dehydrogenase family.</text>
</comment>
<dbReference type="InterPro" id="IPR004167">
    <property type="entry name" value="PSBD"/>
</dbReference>
<dbReference type="InterPro" id="IPR000089">
    <property type="entry name" value="Biotin_lipoyl"/>
</dbReference>
<evidence type="ECO:0000259" key="7">
    <source>
        <dbReference type="PROSITE" id="PS51826"/>
    </source>
</evidence>
<evidence type="ECO:0000256" key="4">
    <source>
        <dbReference type="ARBA" id="ARBA00022823"/>
    </source>
</evidence>